<dbReference type="NCBIfam" id="TIGR01216">
    <property type="entry name" value="ATP_synt_epsi"/>
    <property type="match status" value="1"/>
</dbReference>
<gene>
    <name evidence="8 11" type="primary">atpC</name>
    <name evidence="11" type="ORF">ENR23_00225</name>
</gene>
<evidence type="ECO:0000256" key="3">
    <source>
        <dbReference type="ARBA" id="ARBA00022448"/>
    </source>
</evidence>
<dbReference type="InterPro" id="IPR001469">
    <property type="entry name" value="ATP_synth_F1_dsu/esu"/>
</dbReference>
<reference evidence="11" key="1">
    <citation type="journal article" date="2020" name="mSystems">
        <title>Genome- and Community-Level Interaction Insights into Carbon Utilization and Element Cycling Functions of Hydrothermarchaeota in Hydrothermal Sediment.</title>
        <authorList>
            <person name="Zhou Z."/>
            <person name="Liu Y."/>
            <person name="Xu W."/>
            <person name="Pan J."/>
            <person name="Luo Z.H."/>
            <person name="Li M."/>
        </authorList>
    </citation>
    <scope>NUCLEOTIDE SEQUENCE [LARGE SCALE GENOMIC DNA]</scope>
    <source>
        <strain evidence="11">SpSt-381</strain>
    </source>
</reference>
<comment type="subcellular location">
    <subcellularLocation>
        <location evidence="8">Cell membrane</location>
        <topology evidence="8">Peripheral membrane protein</topology>
    </subcellularLocation>
    <subcellularLocation>
        <location evidence="1">Endomembrane system</location>
        <topology evidence="1">Peripheral membrane protein</topology>
    </subcellularLocation>
</comment>
<dbReference type="CDD" id="cd12152">
    <property type="entry name" value="F1-ATPase_delta"/>
    <property type="match status" value="1"/>
</dbReference>
<keyword evidence="8" id="KW-0375">Hydrogen ion transport</keyword>
<sequence>MAGTFHLAVLTPDRTVFDGPVEYVEVPGTEGYMGVLAHHAPLVTGLTRGRLTLRHAGGRQESLEVAGGFFEVSHNRATVLADDVRGELTAAH</sequence>
<evidence type="ECO:0000256" key="5">
    <source>
        <dbReference type="ARBA" id="ARBA00023136"/>
    </source>
</evidence>
<keyword evidence="6 8" id="KW-0139">CF(1)</keyword>
<evidence type="ECO:0000256" key="8">
    <source>
        <dbReference type="HAMAP-Rule" id="MF_00530"/>
    </source>
</evidence>
<keyword evidence="4 8" id="KW-0406">Ion transport</keyword>
<evidence type="ECO:0000259" key="10">
    <source>
        <dbReference type="Pfam" id="PF02823"/>
    </source>
</evidence>
<evidence type="ECO:0000256" key="9">
    <source>
        <dbReference type="RuleBase" id="RU003656"/>
    </source>
</evidence>
<name>A0A832I1A4_UNCEI</name>
<evidence type="ECO:0000256" key="1">
    <source>
        <dbReference type="ARBA" id="ARBA00004184"/>
    </source>
</evidence>
<evidence type="ECO:0000256" key="6">
    <source>
        <dbReference type="ARBA" id="ARBA00023196"/>
    </source>
</evidence>
<dbReference type="GO" id="GO:0012505">
    <property type="term" value="C:endomembrane system"/>
    <property type="evidence" value="ECO:0007669"/>
    <property type="project" value="UniProtKB-SubCell"/>
</dbReference>
<protein>
    <recommendedName>
        <fullName evidence="8">ATP synthase epsilon chain</fullName>
    </recommendedName>
    <alternativeName>
        <fullName evidence="8">ATP synthase F1 sector epsilon subunit</fullName>
    </alternativeName>
    <alternativeName>
        <fullName evidence="8">F-ATPase epsilon subunit</fullName>
    </alternativeName>
</protein>
<organism evidence="11">
    <name type="scientific">Eiseniibacteriota bacterium</name>
    <dbReference type="NCBI Taxonomy" id="2212470"/>
    <lineage>
        <taxon>Bacteria</taxon>
        <taxon>Candidatus Eiseniibacteriota</taxon>
    </lineage>
</organism>
<accession>A0A832I1A4</accession>
<dbReference type="Gene3D" id="2.60.15.10">
    <property type="entry name" value="F0F1 ATP synthase delta/epsilon subunit, N-terminal"/>
    <property type="match status" value="1"/>
</dbReference>
<dbReference type="AlphaFoldDB" id="A0A832I1A4"/>
<dbReference type="HAMAP" id="MF_00530">
    <property type="entry name" value="ATP_synth_epsil_bac"/>
    <property type="match status" value="1"/>
</dbReference>
<comment type="function">
    <text evidence="8">Produces ATP from ADP in the presence of a proton gradient across the membrane.</text>
</comment>
<dbReference type="EMBL" id="DSQF01000001">
    <property type="protein sequence ID" value="HGZ41854.1"/>
    <property type="molecule type" value="Genomic_DNA"/>
</dbReference>
<dbReference type="InterPro" id="IPR036771">
    <property type="entry name" value="ATPsynth_dsu/esu_N"/>
</dbReference>
<evidence type="ECO:0000313" key="11">
    <source>
        <dbReference type="EMBL" id="HGZ41854.1"/>
    </source>
</evidence>
<dbReference type="PANTHER" id="PTHR13822:SF10">
    <property type="entry name" value="ATP SYNTHASE EPSILON CHAIN, CHLOROPLASTIC"/>
    <property type="match status" value="1"/>
</dbReference>
<dbReference type="GO" id="GO:0045259">
    <property type="term" value="C:proton-transporting ATP synthase complex"/>
    <property type="evidence" value="ECO:0007669"/>
    <property type="project" value="UniProtKB-KW"/>
</dbReference>
<comment type="subunit">
    <text evidence="8 9">F-type ATPases have 2 components, CF(1) - the catalytic core - and CF(0) - the membrane proton channel. CF(1) has five subunits: alpha(3), beta(3), gamma(1), delta(1), epsilon(1). CF(0) has three main subunits: a, b and c.</text>
</comment>
<dbReference type="GO" id="GO:0005524">
    <property type="term" value="F:ATP binding"/>
    <property type="evidence" value="ECO:0007669"/>
    <property type="project" value="UniProtKB-UniRule"/>
</dbReference>
<keyword evidence="5 8" id="KW-0472">Membrane</keyword>
<dbReference type="PANTHER" id="PTHR13822">
    <property type="entry name" value="ATP SYNTHASE DELTA/EPSILON CHAIN"/>
    <property type="match status" value="1"/>
</dbReference>
<dbReference type="InterPro" id="IPR020546">
    <property type="entry name" value="ATP_synth_F1_dsu/esu_N"/>
</dbReference>
<evidence type="ECO:0000256" key="4">
    <source>
        <dbReference type="ARBA" id="ARBA00023065"/>
    </source>
</evidence>
<dbReference type="SUPFAM" id="SSF51344">
    <property type="entry name" value="Epsilon subunit of F1F0-ATP synthase N-terminal domain"/>
    <property type="match status" value="1"/>
</dbReference>
<dbReference type="GO" id="GO:0046933">
    <property type="term" value="F:proton-transporting ATP synthase activity, rotational mechanism"/>
    <property type="evidence" value="ECO:0007669"/>
    <property type="project" value="UniProtKB-UniRule"/>
</dbReference>
<evidence type="ECO:0000256" key="2">
    <source>
        <dbReference type="ARBA" id="ARBA00005712"/>
    </source>
</evidence>
<keyword evidence="8" id="KW-1003">Cell membrane</keyword>
<keyword evidence="7 8" id="KW-0066">ATP synthesis</keyword>
<dbReference type="Pfam" id="PF02823">
    <property type="entry name" value="ATP-synt_DE_N"/>
    <property type="match status" value="1"/>
</dbReference>
<comment type="caution">
    <text evidence="11">The sequence shown here is derived from an EMBL/GenBank/DDBJ whole genome shotgun (WGS) entry which is preliminary data.</text>
</comment>
<feature type="domain" description="ATP synthase F1 complex delta/epsilon subunit N-terminal" evidence="10">
    <location>
        <begin position="5"/>
        <end position="83"/>
    </location>
</feature>
<comment type="similarity">
    <text evidence="2 8 9">Belongs to the ATPase epsilon chain family.</text>
</comment>
<keyword evidence="3 8" id="KW-0813">Transport</keyword>
<proteinExistence type="inferred from homology"/>
<evidence type="ECO:0000256" key="7">
    <source>
        <dbReference type="ARBA" id="ARBA00023310"/>
    </source>
</evidence>
<dbReference type="GO" id="GO:0005886">
    <property type="term" value="C:plasma membrane"/>
    <property type="evidence" value="ECO:0007669"/>
    <property type="project" value="UniProtKB-SubCell"/>
</dbReference>